<feature type="domain" description="HNH nuclease" evidence="1">
    <location>
        <begin position="183"/>
        <end position="239"/>
    </location>
</feature>
<dbReference type="AlphaFoldDB" id="A0A833KZZ2"/>
<dbReference type="InterPro" id="IPR003615">
    <property type="entry name" value="HNH_nuc"/>
</dbReference>
<evidence type="ECO:0000313" key="3">
    <source>
        <dbReference type="Proteomes" id="UP000488506"/>
    </source>
</evidence>
<dbReference type="Pfam" id="PF18780">
    <property type="entry name" value="HNH_repeat"/>
    <property type="match status" value="1"/>
</dbReference>
<dbReference type="GO" id="GO:0008270">
    <property type="term" value="F:zinc ion binding"/>
    <property type="evidence" value="ECO:0007669"/>
    <property type="project" value="InterPro"/>
</dbReference>
<dbReference type="SMART" id="SM00507">
    <property type="entry name" value="HNHc"/>
    <property type="match status" value="1"/>
</dbReference>
<dbReference type="Pfam" id="PF01844">
    <property type="entry name" value="HNH"/>
    <property type="match status" value="1"/>
</dbReference>
<reference evidence="2 3" key="1">
    <citation type="submission" date="2019-12" db="EMBL/GenBank/DDBJ databases">
        <authorList>
            <person name="Wolfe R."/>
            <person name="Danczak R."/>
            <person name="Wilkins M."/>
        </authorList>
    </citation>
    <scope>NUCLEOTIDE SEQUENCE [LARGE SCALE GENOMIC DNA]</scope>
    <source>
        <strain evidence="2">X2_MaxBin.013</strain>
    </source>
</reference>
<proteinExistence type="predicted"/>
<dbReference type="GO" id="GO:0003676">
    <property type="term" value="F:nucleic acid binding"/>
    <property type="evidence" value="ECO:0007669"/>
    <property type="project" value="InterPro"/>
</dbReference>
<name>A0A833KZZ2_UNCSA</name>
<dbReference type="GO" id="GO:0004519">
    <property type="term" value="F:endonuclease activity"/>
    <property type="evidence" value="ECO:0007669"/>
    <property type="project" value="InterPro"/>
</dbReference>
<accession>A0A833KZZ2</accession>
<dbReference type="InterPro" id="IPR052892">
    <property type="entry name" value="NA-targeting_endonuclease"/>
</dbReference>
<dbReference type="CDD" id="cd00085">
    <property type="entry name" value="HNHc"/>
    <property type="match status" value="1"/>
</dbReference>
<dbReference type="Proteomes" id="UP000488506">
    <property type="component" value="Unassembled WGS sequence"/>
</dbReference>
<comment type="caution">
    <text evidence="2">The sequence shown here is derived from an EMBL/GenBank/DDBJ whole genome shotgun (WGS) entry which is preliminary data.</text>
</comment>
<dbReference type="EMBL" id="WPAF01000031">
    <property type="protein sequence ID" value="KAF0133244.1"/>
    <property type="molecule type" value="Genomic_DNA"/>
</dbReference>
<evidence type="ECO:0000259" key="1">
    <source>
        <dbReference type="SMART" id="SM00507"/>
    </source>
</evidence>
<organism evidence="2 3">
    <name type="scientific">Candidatus Saganbacteria bacterium</name>
    <dbReference type="NCBI Taxonomy" id="2575572"/>
    <lineage>
        <taxon>Bacteria</taxon>
        <taxon>Bacillati</taxon>
        <taxon>Saganbacteria</taxon>
    </lineage>
</organism>
<evidence type="ECO:0000313" key="2">
    <source>
        <dbReference type="EMBL" id="KAF0133244.1"/>
    </source>
</evidence>
<dbReference type="PANTHER" id="PTHR33877">
    <property type="entry name" value="SLL1193 PROTEIN"/>
    <property type="match status" value="1"/>
</dbReference>
<sequence length="251" mass="29097">MDYDFQRYRADKIPREKVLAELEKVASHFNYQEYSSDEFNKNSEISSGTVKNEFGSWYKALTILKDKLREKGLDLSPRKSRSNLLHPTEEQLFEEMDGIWKKLGHRPSSSEWKASSPKFSYGTYRYRFNGWTNACLKFIEYKMGGSIIVEPNNNEIVEDNSSILSEGRTKSLKISYSRNIPLSMRIRVLDRDNFRCVFCGRSPTTDIGIKLHIDHITPFSKGGKTTIDNLQTLCQECNLGKSNKEYIGRHH</sequence>
<protein>
    <recommendedName>
        <fullName evidence="1">HNH nuclease domain-containing protein</fullName>
    </recommendedName>
</protein>
<dbReference type="PANTHER" id="PTHR33877:SF2">
    <property type="entry name" value="OS07G0170200 PROTEIN"/>
    <property type="match status" value="1"/>
</dbReference>
<dbReference type="InterPro" id="IPR002711">
    <property type="entry name" value="HNH"/>
</dbReference>
<dbReference type="Gene3D" id="1.10.30.50">
    <property type="match status" value="1"/>
</dbReference>
<gene>
    <name evidence="2" type="ORF">FD145_1389</name>
</gene>
<dbReference type="InterPro" id="IPR041025">
    <property type="entry name" value="HNH_repeat"/>
</dbReference>